<accession>A0A165LSW2</accession>
<gene>
    <name evidence="4" type="ORF">DAEQUDRAFT_677900</name>
</gene>
<evidence type="ECO:0000313" key="4">
    <source>
        <dbReference type="EMBL" id="KZT64809.1"/>
    </source>
</evidence>
<dbReference type="SMART" id="SM00257">
    <property type="entry name" value="LysM"/>
    <property type="match status" value="2"/>
</dbReference>
<dbReference type="PROSITE" id="PS51782">
    <property type="entry name" value="LYSM"/>
    <property type="match status" value="2"/>
</dbReference>
<dbReference type="SUPFAM" id="SSF54106">
    <property type="entry name" value="LysM domain"/>
    <property type="match status" value="2"/>
</dbReference>
<evidence type="ECO:0000259" key="3">
    <source>
        <dbReference type="PROSITE" id="PS51782"/>
    </source>
</evidence>
<dbReference type="OrthoDB" id="5985073at2759"/>
<feature type="domain" description="LysM" evidence="3">
    <location>
        <begin position="58"/>
        <end position="104"/>
    </location>
</feature>
<dbReference type="PANTHER" id="PTHR34997:SF1">
    <property type="entry name" value="PEPTIDOGLYCAN-BINDING LYSIN DOMAIN"/>
    <property type="match status" value="1"/>
</dbReference>
<dbReference type="InterPro" id="IPR036779">
    <property type="entry name" value="LysM_dom_sf"/>
</dbReference>
<dbReference type="CDD" id="cd00118">
    <property type="entry name" value="LysM"/>
    <property type="match status" value="2"/>
</dbReference>
<dbReference type="Gene3D" id="3.10.350.10">
    <property type="entry name" value="LysM domain"/>
    <property type="match status" value="2"/>
</dbReference>
<dbReference type="PANTHER" id="PTHR34997">
    <property type="entry name" value="AM15"/>
    <property type="match status" value="1"/>
</dbReference>
<dbReference type="Proteomes" id="UP000076727">
    <property type="component" value="Unassembled WGS sequence"/>
</dbReference>
<keyword evidence="5" id="KW-1185">Reference proteome</keyword>
<evidence type="ECO:0000313" key="5">
    <source>
        <dbReference type="Proteomes" id="UP000076727"/>
    </source>
</evidence>
<reference evidence="4 5" key="1">
    <citation type="journal article" date="2016" name="Mol. Biol. Evol.">
        <title>Comparative Genomics of Early-Diverging Mushroom-Forming Fungi Provides Insights into the Origins of Lignocellulose Decay Capabilities.</title>
        <authorList>
            <person name="Nagy L.G."/>
            <person name="Riley R."/>
            <person name="Tritt A."/>
            <person name="Adam C."/>
            <person name="Daum C."/>
            <person name="Floudas D."/>
            <person name="Sun H."/>
            <person name="Yadav J.S."/>
            <person name="Pangilinan J."/>
            <person name="Larsson K.H."/>
            <person name="Matsuura K."/>
            <person name="Barry K."/>
            <person name="Labutti K."/>
            <person name="Kuo R."/>
            <person name="Ohm R.A."/>
            <person name="Bhattacharya S.S."/>
            <person name="Shirouzu T."/>
            <person name="Yoshinaga Y."/>
            <person name="Martin F.M."/>
            <person name="Grigoriev I.V."/>
            <person name="Hibbett D.S."/>
        </authorList>
    </citation>
    <scope>NUCLEOTIDE SEQUENCE [LARGE SCALE GENOMIC DNA]</scope>
    <source>
        <strain evidence="4 5">L-15889</strain>
    </source>
</reference>
<dbReference type="AlphaFoldDB" id="A0A165LSW2"/>
<keyword evidence="1" id="KW-0147">Chitin-binding</keyword>
<dbReference type="InterPro" id="IPR018392">
    <property type="entry name" value="LysM"/>
</dbReference>
<dbReference type="STRING" id="1314783.A0A165LSW2"/>
<name>A0A165LSW2_9APHY</name>
<dbReference type="GO" id="GO:0008061">
    <property type="term" value="F:chitin binding"/>
    <property type="evidence" value="ECO:0007669"/>
    <property type="project" value="UniProtKB-KW"/>
</dbReference>
<protein>
    <submittedName>
        <fullName evidence="4">Carbohydrate-binding module family 50 protein</fullName>
    </submittedName>
</protein>
<feature type="domain" description="LysM" evidence="3">
    <location>
        <begin position="3"/>
        <end position="49"/>
    </location>
</feature>
<feature type="non-terminal residue" evidence="4">
    <location>
        <position position="1"/>
    </location>
</feature>
<organism evidence="4 5">
    <name type="scientific">Daedalea quercina L-15889</name>
    <dbReference type="NCBI Taxonomy" id="1314783"/>
    <lineage>
        <taxon>Eukaryota</taxon>
        <taxon>Fungi</taxon>
        <taxon>Dikarya</taxon>
        <taxon>Basidiomycota</taxon>
        <taxon>Agaricomycotina</taxon>
        <taxon>Agaricomycetes</taxon>
        <taxon>Polyporales</taxon>
        <taxon>Fomitopsis</taxon>
    </lineage>
</organism>
<dbReference type="EMBL" id="KV429118">
    <property type="protein sequence ID" value="KZT64809.1"/>
    <property type="molecule type" value="Genomic_DNA"/>
</dbReference>
<evidence type="ECO:0000256" key="2">
    <source>
        <dbReference type="ARBA" id="ARBA00023026"/>
    </source>
</evidence>
<dbReference type="InterPro" id="IPR052210">
    <property type="entry name" value="LysM1-like"/>
</dbReference>
<proteinExistence type="predicted"/>
<keyword evidence="2" id="KW-0843">Virulence</keyword>
<evidence type="ECO:0000256" key="1">
    <source>
        <dbReference type="ARBA" id="ARBA00022669"/>
    </source>
</evidence>
<dbReference type="Pfam" id="PF01476">
    <property type="entry name" value="LysM"/>
    <property type="match status" value="2"/>
</dbReference>
<sequence length="125" mass="13525">CSRNYTVQAGDICDSISAAQNVSTYQLATVNPGIDTHCDNLTPGEQLCLGYVGSDCTDTYVVQANETCDDVASAYSMNSTVLLNNNPNIDADCSNMYIGEVRSIPLPRMLNLDLMPDIRAGPLRR</sequence>